<proteinExistence type="predicted"/>
<sequence>MGAAQSSTNTENDTSSLDQRVKNAKSLDVGPGEHTLSHDTLAYKKIKCGDNGERCIATLLLPVGTTVIRPTITTCGSDDCTTQISDKMRVDQAMPVSIECKTNTVEKLNNCKSCHTNSFVYAVGKLARETLDKSQTEQCTKGIHVFGTKNEALDYEI</sequence>
<evidence type="ECO:0000313" key="1">
    <source>
        <dbReference type="EMBL" id="AYV75318.1"/>
    </source>
</evidence>
<dbReference type="InterPro" id="IPR043919">
    <property type="entry name" value="DUF5758"/>
</dbReference>
<gene>
    <name evidence="1" type="ORF">Terrestrivirus1_192</name>
</gene>
<organism evidence="1">
    <name type="scientific">Terrestrivirus sp</name>
    <dbReference type="NCBI Taxonomy" id="2487775"/>
    <lineage>
        <taxon>Viruses</taxon>
        <taxon>Varidnaviria</taxon>
        <taxon>Bamfordvirae</taxon>
        <taxon>Nucleocytoviricota</taxon>
        <taxon>Megaviricetes</taxon>
        <taxon>Imitervirales</taxon>
        <taxon>Mimiviridae</taxon>
        <taxon>Klosneuvirinae</taxon>
    </lineage>
</organism>
<reference evidence="1" key="1">
    <citation type="submission" date="2018-10" db="EMBL/GenBank/DDBJ databases">
        <title>Hidden diversity of soil giant viruses.</title>
        <authorList>
            <person name="Schulz F."/>
            <person name="Alteio L."/>
            <person name="Goudeau D."/>
            <person name="Ryan E.M."/>
            <person name="Malmstrom R.R."/>
            <person name="Blanchard J."/>
            <person name="Woyke T."/>
        </authorList>
    </citation>
    <scope>NUCLEOTIDE SEQUENCE</scope>
    <source>
        <strain evidence="1">TEV1</strain>
    </source>
</reference>
<protein>
    <submittedName>
        <fullName evidence="1">Uncharacterized protein</fullName>
    </submittedName>
</protein>
<name>A0A3G4ZKF3_9VIRU</name>
<dbReference type="Pfam" id="PF19062">
    <property type="entry name" value="DUF5758"/>
    <property type="match status" value="1"/>
</dbReference>
<accession>A0A3G4ZKF3</accession>
<dbReference type="EMBL" id="MK071979">
    <property type="protein sequence ID" value="AYV75318.1"/>
    <property type="molecule type" value="Genomic_DNA"/>
</dbReference>